<dbReference type="PRINTS" id="PR00502">
    <property type="entry name" value="NUDIXFAMILY"/>
</dbReference>
<evidence type="ECO:0000313" key="4">
    <source>
        <dbReference type="Proteomes" id="UP000240322"/>
    </source>
</evidence>
<dbReference type="EMBL" id="NEXE01000002">
    <property type="protein sequence ID" value="PSN92547.1"/>
    <property type="molecule type" value="Genomic_DNA"/>
</dbReference>
<keyword evidence="1" id="KW-0378">Hydrolase</keyword>
<dbReference type="PROSITE" id="PS51462">
    <property type="entry name" value="NUDIX"/>
    <property type="match status" value="1"/>
</dbReference>
<dbReference type="GO" id="GO:0016787">
    <property type="term" value="F:hydrolase activity"/>
    <property type="evidence" value="ECO:0007669"/>
    <property type="project" value="UniProtKB-KW"/>
</dbReference>
<dbReference type="PROSITE" id="PS00893">
    <property type="entry name" value="NUDIX_BOX"/>
    <property type="match status" value="1"/>
</dbReference>
<comment type="caution">
    <text evidence="3">The sequence shown here is derived from an EMBL/GenBank/DDBJ whole genome shotgun (WGS) entry which is preliminary data.</text>
</comment>
<name>A0A2R6B1K6_9ARCH</name>
<feature type="domain" description="Nudix hydrolase" evidence="2">
    <location>
        <begin position="10"/>
        <end position="143"/>
    </location>
</feature>
<dbReference type="SUPFAM" id="SSF55811">
    <property type="entry name" value="Nudix"/>
    <property type="match status" value="1"/>
</dbReference>
<dbReference type="InterPro" id="IPR020476">
    <property type="entry name" value="Nudix_hydrolase"/>
</dbReference>
<dbReference type="PANTHER" id="PTHR43736:SF1">
    <property type="entry name" value="DIHYDRONEOPTERIN TRIPHOSPHATE DIPHOSPHATASE"/>
    <property type="match status" value="1"/>
</dbReference>
<gene>
    <name evidence="3" type="ORF">B9Q03_00555</name>
</gene>
<organism evidence="3 4">
    <name type="scientific">Candidatus Marsarchaeota G2 archaeon OSP_D</name>
    <dbReference type="NCBI Taxonomy" id="1978157"/>
    <lineage>
        <taxon>Archaea</taxon>
        <taxon>Candidatus Marsarchaeota</taxon>
        <taxon>Candidatus Marsarchaeota group 2</taxon>
    </lineage>
</organism>
<dbReference type="PANTHER" id="PTHR43736">
    <property type="entry name" value="ADP-RIBOSE PYROPHOSPHATASE"/>
    <property type="match status" value="1"/>
</dbReference>
<dbReference type="Gene3D" id="3.90.79.10">
    <property type="entry name" value="Nucleoside Triphosphate Pyrophosphohydrolase"/>
    <property type="match status" value="1"/>
</dbReference>
<dbReference type="Pfam" id="PF00293">
    <property type="entry name" value="NUDIX"/>
    <property type="match status" value="1"/>
</dbReference>
<evidence type="ECO:0000313" key="3">
    <source>
        <dbReference type="EMBL" id="PSN92547.1"/>
    </source>
</evidence>
<dbReference type="InterPro" id="IPR000086">
    <property type="entry name" value="NUDIX_hydrolase_dom"/>
</dbReference>
<dbReference type="InterPro" id="IPR020084">
    <property type="entry name" value="NUDIX_hydrolase_CS"/>
</dbReference>
<dbReference type="InterPro" id="IPR015797">
    <property type="entry name" value="NUDIX_hydrolase-like_dom_sf"/>
</dbReference>
<dbReference type="AlphaFoldDB" id="A0A2R6B1K6"/>
<reference evidence="3 4" key="1">
    <citation type="submission" date="2017-04" db="EMBL/GenBank/DDBJ databases">
        <title>Novel microbial lineages endemic to geothermal iron-oxide mats fill important gaps in the evolutionary history of Archaea.</title>
        <authorList>
            <person name="Jay Z.J."/>
            <person name="Beam J.P."/>
            <person name="Dlakic M."/>
            <person name="Rusch D.B."/>
            <person name="Kozubal M.A."/>
            <person name="Inskeep W.P."/>
        </authorList>
    </citation>
    <scope>NUCLEOTIDE SEQUENCE [LARGE SCALE GENOMIC DNA]</scope>
    <source>
        <strain evidence="3">OSP_D</strain>
    </source>
</reference>
<proteinExistence type="predicted"/>
<dbReference type="Proteomes" id="UP000240322">
    <property type="component" value="Unassembled WGS sequence"/>
</dbReference>
<sequence>MYLSSGFLTVNSIVVGAIVYLRDENGRILLQRRRSGLFKGYVGLPGGKIEFGEDIVDAALRELREETGLKGFRASASGVYSEVNFDNQSTSNHFVLFVIRAGAYEGNLLETTPEGQNFWMHEEDIDSLERVLPDLFFVLDAINRAPFVESLRRYNDGNQTYVVTSDGRRYPKQR</sequence>
<protein>
    <recommendedName>
        <fullName evidence="2">Nudix hydrolase domain-containing protein</fullName>
    </recommendedName>
</protein>
<evidence type="ECO:0000259" key="2">
    <source>
        <dbReference type="PROSITE" id="PS51462"/>
    </source>
</evidence>
<accession>A0A2R6B1K6</accession>
<evidence type="ECO:0000256" key="1">
    <source>
        <dbReference type="ARBA" id="ARBA00022801"/>
    </source>
</evidence>